<name>A0ABY4ETL9_9BACI</name>
<evidence type="ECO:0000313" key="1">
    <source>
        <dbReference type="EMBL" id="UOQ47769.1"/>
    </source>
</evidence>
<gene>
    <name evidence="1" type="ORF">MUN88_17200</name>
</gene>
<dbReference type="Proteomes" id="UP000831782">
    <property type="component" value="Chromosome"/>
</dbReference>
<keyword evidence="2" id="KW-1185">Reference proteome</keyword>
<evidence type="ECO:0000313" key="2">
    <source>
        <dbReference type="Proteomes" id="UP000831782"/>
    </source>
</evidence>
<proteinExistence type="predicted"/>
<dbReference type="RefSeq" id="WP_244717236.1">
    <property type="nucleotide sequence ID" value="NZ_CP095072.1"/>
</dbReference>
<reference evidence="1 2" key="1">
    <citation type="submission" date="2022-04" db="EMBL/GenBank/DDBJ databases">
        <title>Gracilibacillus sp. isolated from saltern.</title>
        <authorList>
            <person name="Won M."/>
            <person name="Lee C.-M."/>
            <person name="Woen H.-Y."/>
            <person name="Kwon S.-W."/>
        </authorList>
    </citation>
    <scope>NUCLEOTIDE SEQUENCE [LARGE SCALE GENOMIC DNA]</scope>
    <source>
        <strain evidence="1 2">SSWR10-1</strain>
    </source>
</reference>
<protein>
    <submittedName>
        <fullName evidence="1">Uncharacterized protein</fullName>
    </submittedName>
</protein>
<accession>A0ABY4ETL9</accession>
<sequence>MKNSNIKEIDLKGEKYIRKDDFELYFKYIDKLIEIQENGIYVDKYMHGILHRLNYQLDAIVIDNEGDKK</sequence>
<organism evidence="1 2">
    <name type="scientific">Gracilibacillus caseinilyticus</name>
    <dbReference type="NCBI Taxonomy" id="2932256"/>
    <lineage>
        <taxon>Bacteria</taxon>
        <taxon>Bacillati</taxon>
        <taxon>Bacillota</taxon>
        <taxon>Bacilli</taxon>
        <taxon>Bacillales</taxon>
        <taxon>Bacillaceae</taxon>
        <taxon>Gracilibacillus</taxon>
    </lineage>
</organism>
<dbReference type="EMBL" id="CP095072">
    <property type="protein sequence ID" value="UOQ47769.1"/>
    <property type="molecule type" value="Genomic_DNA"/>
</dbReference>